<dbReference type="GO" id="GO:0003700">
    <property type="term" value="F:DNA-binding transcription factor activity"/>
    <property type="evidence" value="ECO:0007669"/>
    <property type="project" value="InterPro"/>
</dbReference>
<dbReference type="InterPro" id="IPR027417">
    <property type="entry name" value="P-loop_NTPase"/>
</dbReference>
<dbReference type="PANTHER" id="PTHR33295">
    <property type="entry name" value="ATPASE"/>
    <property type="match status" value="1"/>
</dbReference>
<feature type="domain" description="DUF4143" evidence="2">
    <location>
        <begin position="212"/>
        <end position="359"/>
    </location>
</feature>
<dbReference type="Pfam" id="PF13173">
    <property type="entry name" value="AAA_14"/>
    <property type="match status" value="1"/>
</dbReference>
<sequence>MIKRGLYINKIKPYMNKDIIKVLTGIRRCGKSTILKQLVEELKNEGVNEEDIVLINFELKEYIHIKNIDQLANLISNLLKKNKNIKYLLFDEIQDVEGWERLINAYFAEKRFDIYITGSNAKLLSGELATYLSGRYVEIKVYPFSFREFLDYRKKNNKINYGKKEENTYLNPKIKKLFFDYLIYGSMPSTLNFSGDEKIQVYLDLYNSIILKDIVKRNEIRDIELLNRIFRFVIGNVGQLFSANSIIKYLKKDKIAIGTTTIYNYLTYMEDAGLIKKVKREDLIGKRILNYIEKFYLVDLGFRQSLYGKNKKDIGQSLENIVFNELVRRGYKITIGKFKEKEVDFVCKKGDKIVYIQVAYILTDENTIKREFEPLSKINDNYPKYVLTMDDFNMSQNGINHVNIINFLLNDEI</sequence>
<dbReference type="OrthoDB" id="371918at2157"/>
<dbReference type="InterPro" id="IPR036388">
    <property type="entry name" value="WH-like_DNA-bd_sf"/>
</dbReference>
<dbReference type="Proteomes" id="UP000077066">
    <property type="component" value="Unassembled WGS sequence"/>
</dbReference>
<protein>
    <recommendedName>
        <fullName evidence="5">Archaeal ATPase</fullName>
    </recommendedName>
</protein>
<evidence type="ECO:0000313" key="3">
    <source>
        <dbReference type="EMBL" id="KZX10390.1"/>
    </source>
</evidence>
<dbReference type="AlphaFoldDB" id="A0A162FIA0"/>
<name>A0A162FIA0_9EURY</name>
<dbReference type="Gene3D" id="3.40.50.300">
    <property type="entry name" value="P-loop containing nucleotide triphosphate hydrolases"/>
    <property type="match status" value="1"/>
</dbReference>
<dbReference type="SUPFAM" id="SSF52540">
    <property type="entry name" value="P-loop containing nucleoside triphosphate hydrolases"/>
    <property type="match status" value="1"/>
</dbReference>
<proteinExistence type="predicted"/>
<dbReference type="RefSeq" id="WP_066973744.1">
    <property type="nucleotide sequence ID" value="NZ_LWMT01000275.1"/>
</dbReference>
<gene>
    <name evidence="3" type="ORF">MBFIL_17650</name>
</gene>
<keyword evidence="4" id="KW-1185">Reference proteome</keyword>
<dbReference type="InterPro" id="IPR036390">
    <property type="entry name" value="WH_DNA-bd_sf"/>
</dbReference>
<dbReference type="SUPFAM" id="SSF52980">
    <property type="entry name" value="Restriction endonuclease-like"/>
    <property type="match status" value="1"/>
</dbReference>
<comment type="caution">
    <text evidence="3">The sequence shown here is derived from an EMBL/GenBank/DDBJ whole genome shotgun (WGS) entry which is preliminary data.</text>
</comment>
<dbReference type="SUPFAM" id="SSF46785">
    <property type="entry name" value="Winged helix' DNA-binding domain"/>
    <property type="match status" value="1"/>
</dbReference>
<accession>A0A162FIA0</accession>
<evidence type="ECO:0008006" key="5">
    <source>
        <dbReference type="Google" id="ProtNLM"/>
    </source>
</evidence>
<dbReference type="PATRIC" id="fig|55758.3.peg.1982"/>
<dbReference type="PANTHER" id="PTHR33295:SF20">
    <property type="entry name" value="ATPASE"/>
    <property type="match status" value="1"/>
</dbReference>
<dbReference type="EMBL" id="LWMT01000275">
    <property type="protein sequence ID" value="KZX10390.1"/>
    <property type="molecule type" value="Genomic_DNA"/>
</dbReference>
<evidence type="ECO:0000259" key="1">
    <source>
        <dbReference type="Pfam" id="PF13173"/>
    </source>
</evidence>
<dbReference type="InterPro" id="IPR025420">
    <property type="entry name" value="DUF4143"/>
</dbReference>
<evidence type="ECO:0000313" key="4">
    <source>
        <dbReference type="Proteomes" id="UP000077066"/>
    </source>
</evidence>
<reference evidence="3 4" key="1">
    <citation type="submission" date="2016-04" db="EMBL/GenBank/DDBJ databases">
        <title>Genome sequence of Methanobrevibacter filiformis DSM 11501.</title>
        <authorList>
            <person name="Poehlein A."/>
            <person name="Seedorf H."/>
            <person name="Daniel R."/>
        </authorList>
    </citation>
    <scope>NUCLEOTIDE SEQUENCE [LARGE SCALE GENOMIC DNA]</scope>
    <source>
        <strain evidence="3 4">DSM 11501</strain>
    </source>
</reference>
<feature type="domain" description="AAA" evidence="1">
    <location>
        <begin position="20"/>
        <end position="150"/>
    </location>
</feature>
<dbReference type="InterPro" id="IPR011335">
    <property type="entry name" value="Restrct_endonuc-II-like"/>
</dbReference>
<dbReference type="Gene3D" id="1.10.10.10">
    <property type="entry name" value="Winged helix-like DNA-binding domain superfamily/Winged helix DNA-binding domain"/>
    <property type="match status" value="1"/>
</dbReference>
<organism evidence="3 4">
    <name type="scientific">Methanobrevibacter filiformis</name>
    <dbReference type="NCBI Taxonomy" id="55758"/>
    <lineage>
        <taxon>Archaea</taxon>
        <taxon>Methanobacteriati</taxon>
        <taxon>Methanobacteriota</taxon>
        <taxon>Methanomada group</taxon>
        <taxon>Methanobacteria</taxon>
        <taxon>Methanobacteriales</taxon>
        <taxon>Methanobacteriaceae</taxon>
        <taxon>Methanobrevibacter</taxon>
    </lineage>
</organism>
<evidence type="ECO:0000259" key="2">
    <source>
        <dbReference type="Pfam" id="PF13635"/>
    </source>
</evidence>
<dbReference type="Pfam" id="PF13635">
    <property type="entry name" value="DUF4143"/>
    <property type="match status" value="1"/>
</dbReference>
<dbReference type="InterPro" id="IPR041682">
    <property type="entry name" value="AAA_14"/>
</dbReference>